<keyword evidence="6 9" id="KW-0812">Transmembrane</keyword>
<dbReference type="GO" id="GO:0005886">
    <property type="term" value="C:plasma membrane"/>
    <property type="evidence" value="ECO:0007669"/>
    <property type="project" value="UniProtKB-SubCell"/>
</dbReference>
<evidence type="ECO:0000256" key="6">
    <source>
        <dbReference type="ARBA" id="ARBA00022692"/>
    </source>
</evidence>
<evidence type="ECO:0000256" key="4">
    <source>
        <dbReference type="ARBA" id="ARBA00022475"/>
    </source>
</evidence>
<dbReference type="Proteomes" id="UP000598174">
    <property type="component" value="Unassembled WGS sequence"/>
</dbReference>
<dbReference type="PANTHER" id="PTHR30413">
    <property type="entry name" value="INNER MEMBRANE TRANSPORT PERMEASE"/>
    <property type="match status" value="1"/>
</dbReference>
<feature type="transmembrane region" description="Helical" evidence="9">
    <location>
        <begin position="63"/>
        <end position="83"/>
    </location>
</feature>
<dbReference type="PROSITE" id="PS51012">
    <property type="entry name" value="ABC_TM2"/>
    <property type="match status" value="1"/>
</dbReference>
<comment type="subcellular location">
    <subcellularLocation>
        <location evidence="1">Cell inner membrane</location>
        <topology evidence="1">Multi-pass membrane protein</topology>
    </subcellularLocation>
    <subcellularLocation>
        <location evidence="9">Cell membrane</location>
        <topology evidence="9">Multi-pass membrane protein</topology>
    </subcellularLocation>
</comment>
<keyword evidence="7 9" id="KW-1133">Transmembrane helix</keyword>
<dbReference type="InterPro" id="IPR047817">
    <property type="entry name" value="ABC2_TM_bact-type"/>
</dbReference>
<comment type="similarity">
    <text evidence="2 9">Belongs to the ABC-2 integral membrane protein family.</text>
</comment>
<evidence type="ECO:0000256" key="2">
    <source>
        <dbReference type="ARBA" id="ARBA00007783"/>
    </source>
</evidence>
<evidence type="ECO:0000256" key="7">
    <source>
        <dbReference type="ARBA" id="ARBA00022989"/>
    </source>
</evidence>
<dbReference type="RefSeq" id="WP_203821435.1">
    <property type="nucleotide sequence ID" value="NZ_BAAABP010000055.1"/>
</dbReference>
<sequence>MTQAAMPLRNLARHNGLRAMGRLPGPVEYGRELWAHRHFVTAFAGARVTASLGGTRLGAAWELLTPLINAGIYFLIFGVVLGARHSTPHFVAYLCIGVFVFGFTQSVVQAGVRAISGNLGLVRALNFPRAALPVGITLTEARNMVVSAAVLVAIVLAGGVPAGPGWLLLAPAILLQSVFNAGLALLVARLGAQLEDLRRLTPFVLRIWMYGSAVLYPVTFLTDHLHGRLRHLAEANPMLVFIDLTRHTLLPGVPLVAPAWRLWTEATAWALLVGAAGYAYFRRGESEYGRG</sequence>
<keyword evidence="5" id="KW-0997">Cell inner membrane</keyword>
<keyword evidence="4 9" id="KW-1003">Cell membrane</keyword>
<feature type="transmembrane region" description="Helical" evidence="9">
    <location>
        <begin position="203"/>
        <end position="222"/>
    </location>
</feature>
<dbReference type="GO" id="GO:0015920">
    <property type="term" value="P:lipopolysaccharide transport"/>
    <property type="evidence" value="ECO:0007669"/>
    <property type="project" value="TreeGrafter"/>
</dbReference>
<feature type="transmembrane region" description="Helical" evidence="9">
    <location>
        <begin position="260"/>
        <end position="281"/>
    </location>
</feature>
<dbReference type="AlphaFoldDB" id="A0A919J5W0"/>
<name>A0A919J5W0_9ACTN</name>
<proteinExistence type="inferred from homology"/>
<evidence type="ECO:0000259" key="10">
    <source>
        <dbReference type="PROSITE" id="PS51012"/>
    </source>
</evidence>
<protein>
    <recommendedName>
        <fullName evidence="9">Transport permease protein</fullName>
    </recommendedName>
</protein>
<comment type="caution">
    <text evidence="11">The sequence shown here is derived from an EMBL/GenBank/DDBJ whole genome shotgun (WGS) entry which is preliminary data.</text>
</comment>
<feature type="transmembrane region" description="Helical" evidence="9">
    <location>
        <begin position="168"/>
        <end position="191"/>
    </location>
</feature>
<dbReference type="PANTHER" id="PTHR30413:SF8">
    <property type="entry name" value="TRANSPORT PERMEASE PROTEIN"/>
    <property type="match status" value="1"/>
</dbReference>
<dbReference type="EMBL" id="BOMM01000060">
    <property type="protein sequence ID" value="GIE15055.1"/>
    <property type="molecule type" value="Genomic_DNA"/>
</dbReference>
<evidence type="ECO:0000256" key="8">
    <source>
        <dbReference type="ARBA" id="ARBA00023136"/>
    </source>
</evidence>
<evidence type="ECO:0000256" key="5">
    <source>
        <dbReference type="ARBA" id="ARBA00022519"/>
    </source>
</evidence>
<organism evidence="11 12">
    <name type="scientific">Paractinoplanes ferrugineus</name>
    <dbReference type="NCBI Taxonomy" id="113564"/>
    <lineage>
        <taxon>Bacteria</taxon>
        <taxon>Bacillati</taxon>
        <taxon>Actinomycetota</taxon>
        <taxon>Actinomycetes</taxon>
        <taxon>Micromonosporales</taxon>
        <taxon>Micromonosporaceae</taxon>
        <taxon>Paractinoplanes</taxon>
    </lineage>
</organism>
<dbReference type="GO" id="GO:0140359">
    <property type="term" value="F:ABC-type transporter activity"/>
    <property type="evidence" value="ECO:0007669"/>
    <property type="project" value="InterPro"/>
</dbReference>
<evidence type="ECO:0000313" key="12">
    <source>
        <dbReference type="Proteomes" id="UP000598174"/>
    </source>
</evidence>
<keyword evidence="12" id="KW-1185">Reference proteome</keyword>
<evidence type="ECO:0000256" key="3">
    <source>
        <dbReference type="ARBA" id="ARBA00022448"/>
    </source>
</evidence>
<keyword evidence="8 9" id="KW-0472">Membrane</keyword>
<feature type="transmembrane region" description="Helical" evidence="9">
    <location>
        <begin position="90"/>
        <end position="108"/>
    </location>
</feature>
<keyword evidence="3 9" id="KW-0813">Transport</keyword>
<feature type="domain" description="ABC transmembrane type-2" evidence="10">
    <location>
        <begin position="57"/>
        <end position="284"/>
    </location>
</feature>
<dbReference type="InterPro" id="IPR013525">
    <property type="entry name" value="ABC2_TM"/>
</dbReference>
<evidence type="ECO:0000256" key="1">
    <source>
        <dbReference type="ARBA" id="ARBA00004429"/>
    </source>
</evidence>
<accession>A0A919J5W0</accession>
<evidence type="ECO:0000256" key="9">
    <source>
        <dbReference type="RuleBase" id="RU361157"/>
    </source>
</evidence>
<gene>
    <name evidence="11" type="ORF">Afe05nite_68950</name>
</gene>
<feature type="transmembrane region" description="Helical" evidence="9">
    <location>
        <begin position="144"/>
        <end position="162"/>
    </location>
</feature>
<evidence type="ECO:0000313" key="11">
    <source>
        <dbReference type="EMBL" id="GIE15055.1"/>
    </source>
</evidence>
<dbReference type="Pfam" id="PF01061">
    <property type="entry name" value="ABC2_membrane"/>
    <property type="match status" value="1"/>
</dbReference>
<reference evidence="11" key="1">
    <citation type="submission" date="2021-01" db="EMBL/GenBank/DDBJ databases">
        <title>Whole genome shotgun sequence of Actinoplanes ferrugineus NBRC 15555.</title>
        <authorList>
            <person name="Komaki H."/>
            <person name="Tamura T."/>
        </authorList>
    </citation>
    <scope>NUCLEOTIDE SEQUENCE</scope>
    <source>
        <strain evidence="11">NBRC 15555</strain>
    </source>
</reference>